<proteinExistence type="predicted"/>
<evidence type="ECO:0000313" key="2">
    <source>
        <dbReference type="EMBL" id="MBP3949528.1"/>
    </source>
</evidence>
<dbReference type="AlphaFoldDB" id="A0A941ANW0"/>
<sequence length="58" mass="6968">MTKIQLFQLLSIAILAILLVLDYQFSFDLVWILYLLLGLNLLFWVVRQLERKKQKESE</sequence>
<comment type="caution">
    <text evidence="2">The sequence shown here is derived from an EMBL/GenBank/DDBJ whole genome shotgun (WGS) entry which is preliminary data.</text>
</comment>
<keyword evidence="1" id="KW-0812">Transmembrane</keyword>
<keyword evidence="1" id="KW-1133">Transmembrane helix</keyword>
<dbReference type="Proteomes" id="UP000678228">
    <property type="component" value="Unassembled WGS sequence"/>
</dbReference>
<protein>
    <submittedName>
        <fullName evidence="2">Uncharacterized protein</fullName>
    </submittedName>
</protein>
<evidence type="ECO:0000256" key="1">
    <source>
        <dbReference type="SAM" id="Phobius"/>
    </source>
</evidence>
<dbReference type="EMBL" id="JAGKSQ010000001">
    <property type="protein sequence ID" value="MBP3949528.1"/>
    <property type="molecule type" value="Genomic_DNA"/>
</dbReference>
<organism evidence="2 3">
    <name type="scientific">Halalkalibacter suaedae</name>
    <dbReference type="NCBI Taxonomy" id="2822140"/>
    <lineage>
        <taxon>Bacteria</taxon>
        <taxon>Bacillati</taxon>
        <taxon>Bacillota</taxon>
        <taxon>Bacilli</taxon>
        <taxon>Bacillales</taxon>
        <taxon>Bacillaceae</taxon>
        <taxon>Halalkalibacter</taxon>
    </lineage>
</organism>
<keyword evidence="1" id="KW-0472">Membrane</keyword>
<dbReference type="RefSeq" id="WP_210594914.1">
    <property type="nucleotide sequence ID" value="NZ_JAGKSQ010000001.1"/>
</dbReference>
<keyword evidence="3" id="KW-1185">Reference proteome</keyword>
<feature type="transmembrane region" description="Helical" evidence="1">
    <location>
        <begin position="29"/>
        <end position="46"/>
    </location>
</feature>
<reference evidence="2" key="1">
    <citation type="submission" date="2021-03" db="EMBL/GenBank/DDBJ databases">
        <title>Bacillus suaedae sp. nov., isolated from Suaeda aralocaspica.</title>
        <authorList>
            <person name="Lei R.F.R."/>
        </authorList>
    </citation>
    <scope>NUCLEOTIDE SEQUENCE</scope>
    <source>
        <strain evidence="2">YZJH907-2</strain>
    </source>
</reference>
<feature type="transmembrane region" description="Helical" evidence="1">
    <location>
        <begin position="7"/>
        <end position="23"/>
    </location>
</feature>
<name>A0A941ANW0_9BACI</name>
<gene>
    <name evidence="2" type="ORF">J7W16_00185</name>
</gene>
<accession>A0A941ANW0</accession>
<evidence type="ECO:0000313" key="3">
    <source>
        <dbReference type="Proteomes" id="UP000678228"/>
    </source>
</evidence>